<comment type="caution">
    <text evidence="1">The sequence shown here is derived from an EMBL/GenBank/DDBJ whole genome shotgun (WGS) entry which is preliminary data.</text>
</comment>
<dbReference type="InterPro" id="IPR024409">
    <property type="entry name" value="DUF3833"/>
</dbReference>
<evidence type="ECO:0000313" key="2">
    <source>
        <dbReference type="Proteomes" id="UP000320314"/>
    </source>
</evidence>
<proteinExistence type="predicted"/>
<dbReference type="AlphaFoldDB" id="A0A506UEY6"/>
<sequence length="220" mass="24686">MIGPAVPAMCRHDVVRTLYEKCHRRYDWIIVAVFRQRPLLVRPNAERPSMKRFLLCALLLAAPLAGCASTPQHTSLAAPAPVFSPFAFFDGKTVGEGTLKVDFSDPTHTHVVSAGHIEPDGTLILVQHITERDEPVHTRTWRIQKTDDGRLTGTLTSARGPVHLDVEGNRLHIRFTTKHGLDTEQWLYLQPGGRVALNRMVVRKFAFPLASLDETITRRN</sequence>
<evidence type="ECO:0000313" key="1">
    <source>
        <dbReference type="EMBL" id="TPW30337.1"/>
    </source>
</evidence>
<dbReference type="OrthoDB" id="5296954at2"/>
<organism evidence="1 2">
    <name type="scientific">Pararhizobium mangrovi</name>
    <dbReference type="NCBI Taxonomy" id="2590452"/>
    <lineage>
        <taxon>Bacteria</taxon>
        <taxon>Pseudomonadati</taxon>
        <taxon>Pseudomonadota</taxon>
        <taxon>Alphaproteobacteria</taxon>
        <taxon>Hyphomicrobiales</taxon>
        <taxon>Rhizobiaceae</taxon>
        <taxon>Rhizobium/Agrobacterium group</taxon>
        <taxon>Pararhizobium</taxon>
    </lineage>
</organism>
<keyword evidence="2" id="KW-1185">Reference proteome</keyword>
<gene>
    <name evidence="1" type="ORF">FJU11_04820</name>
</gene>
<name>A0A506UEY6_9HYPH</name>
<dbReference type="EMBL" id="VHLH01000006">
    <property type="protein sequence ID" value="TPW30337.1"/>
    <property type="molecule type" value="Genomic_DNA"/>
</dbReference>
<dbReference type="Pfam" id="PF12915">
    <property type="entry name" value="DUF3833"/>
    <property type="match status" value="1"/>
</dbReference>
<dbReference type="Proteomes" id="UP000320314">
    <property type="component" value="Unassembled WGS sequence"/>
</dbReference>
<accession>A0A506UEY6</accession>
<protein>
    <submittedName>
        <fullName evidence="1">DUF3833 domain-containing protein</fullName>
    </submittedName>
</protein>
<reference evidence="1 2" key="1">
    <citation type="submission" date="2019-06" db="EMBL/GenBank/DDBJ databases">
        <authorList>
            <person name="Li M."/>
        </authorList>
    </citation>
    <scope>NUCLEOTIDE SEQUENCE [LARGE SCALE GENOMIC DNA]</scope>
    <source>
        <strain evidence="1 2">BGMRC6574</strain>
    </source>
</reference>